<dbReference type="PANTHER" id="PTHR35023">
    <property type="entry name" value="CHELATASE-RELATED"/>
    <property type="match status" value="1"/>
</dbReference>
<protein>
    <submittedName>
        <fullName evidence="6">VWA domain-containing protein</fullName>
    </submittedName>
</protein>
<dbReference type="InterPro" id="IPR041628">
    <property type="entry name" value="ChlI/MoxR_AAA_lid"/>
</dbReference>
<comment type="similarity">
    <text evidence="1">Belongs to the Mg-chelatase subunits D/I family.</text>
</comment>
<dbReference type="PROSITE" id="PS50234">
    <property type="entry name" value="VWFA"/>
    <property type="match status" value="1"/>
</dbReference>
<evidence type="ECO:0000313" key="6">
    <source>
        <dbReference type="EMBL" id="HGE66512.1"/>
    </source>
</evidence>
<dbReference type="EMBL" id="DTPI01000030">
    <property type="protein sequence ID" value="HGE66512.1"/>
    <property type="molecule type" value="Genomic_DNA"/>
</dbReference>
<organism evidence="6">
    <name type="scientific">Geoglobus ahangari</name>
    <dbReference type="NCBI Taxonomy" id="113653"/>
    <lineage>
        <taxon>Archaea</taxon>
        <taxon>Methanobacteriati</taxon>
        <taxon>Methanobacteriota</taxon>
        <taxon>Archaeoglobi</taxon>
        <taxon>Archaeoglobales</taxon>
        <taxon>Archaeoglobaceae</taxon>
        <taxon>Geoglobus</taxon>
    </lineage>
</organism>
<dbReference type="InterPro" id="IPR027417">
    <property type="entry name" value="P-loop_NTPase"/>
</dbReference>
<dbReference type="SMART" id="SM00382">
    <property type="entry name" value="AAA"/>
    <property type="match status" value="1"/>
</dbReference>
<dbReference type="PANTHER" id="PTHR35023:SF1">
    <property type="entry name" value="MG-PROTOPORPHYRIN IX CHELATASE"/>
    <property type="match status" value="1"/>
</dbReference>
<dbReference type="AlphaFoldDB" id="A0A7C3UKD3"/>
<evidence type="ECO:0000256" key="2">
    <source>
        <dbReference type="ARBA" id="ARBA00022741"/>
    </source>
</evidence>
<dbReference type="SMART" id="SM00327">
    <property type="entry name" value="VWA"/>
    <property type="match status" value="1"/>
</dbReference>
<dbReference type="InterPro" id="IPR002035">
    <property type="entry name" value="VWF_A"/>
</dbReference>
<name>A0A7C3UKD3_9EURY</name>
<dbReference type="InterPro" id="IPR036465">
    <property type="entry name" value="vWFA_dom_sf"/>
</dbReference>
<dbReference type="GO" id="GO:0005524">
    <property type="term" value="F:ATP binding"/>
    <property type="evidence" value="ECO:0007669"/>
    <property type="project" value="UniProtKB-KW"/>
</dbReference>
<dbReference type="Gene3D" id="1.10.8.80">
    <property type="entry name" value="Magnesium chelatase subunit I, C-Terminal domain"/>
    <property type="match status" value="1"/>
</dbReference>
<comment type="caution">
    <text evidence="6">The sequence shown here is derived from an EMBL/GenBank/DDBJ whole genome shotgun (WGS) entry which is preliminary data.</text>
</comment>
<dbReference type="InterPro" id="IPR052989">
    <property type="entry name" value="Mg-chelatase_DI-like"/>
</dbReference>
<proteinExistence type="inferred from homology"/>
<feature type="compositionally biased region" description="Basic and acidic residues" evidence="4">
    <location>
        <begin position="331"/>
        <end position="364"/>
    </location>
</feature>
<dbReference type="Gene3D" id="3.40.50.410">
    <property type="entry name" value="von Willebrand factor, type A domain"/>
    <property type="match status" value="1"/>
</dbReference>
<dbReference type="SUPFAM" id="SSF53300">
    <property type="entry name" value="vWA-like"/>
    <property type="match status" value="1"/>
</dbReference>
<evidence type="ECO:0000256" key="1">
    <source>
        <dbReference type="ARBA" id="ARBA00005799"/>
    </source>
</evidence>
<evidence type="ECO:0000259" key="5">
    <source>
        <dbReference type="PROSITE" id="PS50234"/>
    </source>
</evidence>
<dbReference type="Pfam" id="PF13519">
    <property type="entry name" value="VWA_2"/>
    <property type="match status" value="1"/>
</dbReference>
<evidence type="ECO:0000256" key="3">
    <source>
        <dbReference type="ARBA" id="ARBA00022840"/>
    </source>
</evidence>
<gene>
    <name evidence="6" type="ORF">ENX77_05270</name>
</gene>
<dbReference type="InterPro" id="IPR003593">
    <property type="entry name" value="AAA+_ATPase"/>
</dbReference>
<dbReference type="CDD" id="cd00009">
    <property type="entry name" value="AAA"/>
    <property type="match status" value="1"/>
</dbReference>
<reference evidence="6" key="1">
    <citation type="journal article" date="2020" name="mSystems">
        <title>Genome- and Community-Level Interaction Insights into Carbon Utilization and Element Cycling Functions of Hydrothermarchaeota in Hydrothermal Sediment.</title>
        <authorList>
            <person name="Zhou Z."/>
            <person name="Liu Y."/>
            <person name="Xu W."/>
            <person name="Pan J."/>
            <person name="Luo Z.H."/>
            <person name="Li M."/>
        </authorList>
    </citation>
    <scope>NUCLEOTIDE SEQUENCE [LARGE SCALE GENOMIC DNA]</scope>
    <source>
        <strain evidence="6">SpSt-97</strain>
    </source>
</reference>
<dbReference type="Pfam" id="PF17863">
    <property type="entry name" value="AAA_lid_2"/>
    <property type="match status" value="1"/>
</dbReference>
<sequence>MRFFPFTAIVGQEKAKLALICNAIDPTIGGVLLSGDKGTGKSTMVRAFSQVLPEIDVIDGCPFNCNPYSVAEMCDVCREKVERGDFRIAKKRMRVIDLPLSITLDRLVGTIDISRALKEGVRALQPGILAEANRNILYIDEVNLLEDYIADVLLDSAALGWNIIEREGISLKHPARFILIGSMNPEEGELRPQLLDRFGMFVSIEASTNAEERIEIVKRVTEFQRDPMAFYEKYRSHDEKLRDKISNARKILDEVVISDDLLKLLAETIIKMGIKTHRAEITTVKAAKAIAAFEGRKNVTIEDLKRAMELTLPHRIKSKPFQKPQIPELEIPEKKTEEQEMVKENPEKREESEKSSGKQEKNENHYGNSEKVFDSSDLKLEIKDSKCYSENFGYRASRDCKITLIGEKIGIPVSYIPKIRESSDINIFATLNSAAIRGFPVEFKDEDIRINVRKARAPRLTVILLDSSGSMGLQKRISIAKGIAKKLVENSYQRRDWLSLIVFRGNEAEVVMKPTKKYEQIFDLIDHIPTGGKTPLPSALLKLISVANSIKNAKVKGILITDGKANVPAFGSVEEDLIQICSLMAKRGIKLEIYDTRTKIFDPSPSYIELISEITNAKINREF</sequence>
<feature type="region of interest" description="Disordered" evidence="4">
    <location>
        <begin position="319"/>
        <end position="370"/>
    </location>
</feature>
<keyword evidence="2" id="KW-0547">Nucleotide-binding</keyword>
<evidence type="ECO:0000256" key="4">
    <source>
        <dbReference type="SAM" id="MobiDB-lite"/>
    </source>
</evidence>
<feature type="domain" description="VWFA" evidence="5">
    <location>
        <begin position="460"/>
        <end position="623"/>
    </location>
</feature>
<dbReference type="Pfam" id="PF01078">
    <property type="entry name" value="Mg_chelatase"/>
    <property type="match status" value="1"/>
</dbReference>
<dbReference type="SUPFAM" id="SSF52540">
    <property type="entry name" value="P-loop containing nucleoside triphosphate hydrolases"/>
    <property type="match status" value="1"/>
</dbReference>
<dbReference type="InterPro" id="IPR000523">
    <property type="entry name" value="Mg_chelatse_chII-like_cat_dom"/>
</dbReference>
<accession>A0A7C3UKD3</accession>
<dbReference type="Gene3D" id="3.40.50.300">
    <property type="entry name" value="P-loop containing nucleotide triphosphate hydrolases"/>
    <property type="match status" value="1"/>
</dbReference>
<keyword evidence="3" id="KW-0067">ATP-binding</keyword>